<keyword evidence="7" id="KW-1185">Reference proteome</keyword>
<protein>
    <submittedName>
        <fullName evidence="8">Transthyretin-like family protein</fullName>
    </submittedName>
</protein>
<proteinExistence type="inferred from homology"/>
<evidence type="ECO:0000313" key="8">
    <source>
        <dbReference type="WBParaSite" id="ASIM_0001264801-mRNA-1"/>
    </source>
</evidence>
<evidence type="ECO:0000256" key="3">
    <source>
        <dbReference type="ARBA" id="ARBA00022525"/>
    </source>
</evidence>
<dbReference type="InterPro" id="IPR001534">
    <property type="entry name" value="Transthyretin-like"/>
</dbReference>
<dbReference type="Pfam" id="PF01060">
    <property type="entry name" value="TTR-52"/>
    <property type="match status" value="1"/>
</dbReference>
<comment type="similarity">
    <text evidence="2">Belongs to the nematode transthyretin-like family.</text>
</comment>
<organism evidence="8">
    <name type="scientific">Anisakis simplex</name>
    <name type="common">Herring worm</name>
    <dbReference type="NCBI Taxonomy" id="6269"/>
    <lineage>
        <taxon>Eukaryota</taxon>
        <taxon>Metazoa</taxon>
        <taxon>Ecdysozoa</taxon>
        <taxon>Nematoda</taxon>
        <taxon>Chromadorea</taxon>
        <taxon>Rhabditida</taxon>
        <taxon>Spirurina</taxon>
        <taxon>Ascaridomorpha</taxon>
        <taxon>Ascaridoidea</taxon>
        <taxon>Anisakidae</taxon>
        <taxon>Anisakis</taxon>
        <taxon>Anisakis simplex complex</taxon>
    </lineage>
</organism>
<dbReference type="OrthoDB" id="5826894at2759"/>
<evidence type="ECO:0000256" key="2">
    <source>
        <dbReference type="ARBA" id="ARBA00010112"/>
    </source>
</evidence>
<dbReference type="GO" id="GO:0009986">
    <property type="term" value="C:cell surface"/>
    <property type="evidence" value="ECO:0007669"/>
    <property type="project" value="InterPro"/>
</dbReference>
<dbReference type="Proteomes" id="UP000267096">
    <property type="component" value="Unassembled WGS sequence"/>
</dbReference>
<reference evidence="8" key="1">
    <citation type="submission" date="2017-02" db="UniProtKB">
        <authorList>
            <consortium name="WormBaseParasite"/>
        </authorList>
    </citation>
    <scope>IDENTIFICATION</scope>
</reference>
<dbReference type="WBParaSite" id="ASIM_0001264801-mRNA-1">
    <property type="protein sequence ID" value="ASIM_0001264801-mRNA-1"/>
    <property type="gene ID" value="ASIM_0001264801"/>
</dbReference>
<dbReference type="AlphaFoldDB" id="A0A0M3JWI3"/>
<dbReference type="GO" id="GO:0005576">
    <property type="term" value="C:extracellular region"/>
    <property type="evidence" value="ECO:0007669"/>
    <property type="project" value="UniProtKB-SubCell"/>
</dbReference>
<accession>A0A0M3JWI3</accession>
<dbReference type="Gene3D" id="2.60.40.3330">
    <property type="match status" value="1"/>
</dbReference>
<evidence type="ECO:0000313" key="6">
    <source>
        <dbReference type="EMBL" id="VDK46605.1"/>
    </source>
</evidence>
<sequence length="130" mass="14427">MALQFVGLIIALIVIDGTSGRVQRFFITGRLVCGTRPSAEQLITLYDYDTFSRDDKMGVSTSDKDGKFKVFGQEDEVFAVEPFITITHDCEGTSHDGKVGNVYMLTDMKCQLVMRTEDSISSNVAGMQIR</sequence>
<evidence type="ECO:0000256" key="1">
    <source>
        <dbReference type="ARBA" id="ARBA00004613"/>
    </source>
</evidence>
<dbReference type="InterPro" id="IPR038479">
    <property type="entry name" value="Transthyretin-like_sf"/>
</dbReference>
<gene>
    <name evidence="6" type="ORF">ASIM_LOCUS12114</name>
</gene>
<feature type="signal peptide" evidence="5">
    <location>
        <begin position="1"/>
        <end position="20"/>
    </location>
</feature>
<reference evidence="6 7" key="2">
    <citation type="submission" date="2018-11" db="EMBL/GenBank/DDBJ databases">
        <authorList>
            <consortium name="Pathogen Informatics"/>
        </authorList>
    </citation>
    <scope>NUCLEOTIDE SEQUENCE [LARGE SCALE GENOMIC DNA]</scope>
</reference>
<evidence type="ECO:0000313" key="7">
    <source>
        <dbReference type="Proteomes" id="UP000267096"/>
    </source>
</evidence>
<keyword evidence="3" id="KW-0964">Secreted</keyword>
<comment type="subcellular location">
    <subcellularLocation>
        <location evidence="1">Secreted</location>
    </subcellularLocation>
</comment>
<dbReference type="EMBL" id="UYRR01031140">
    <property type="protein sequence ID" value="VDK46605.1"/>
    <property type="molecule type" value="Genomic_DNA"/>
</dbReference>
<dbReference type="PANTHER" id="PTHR21700">
    <property type="entry name" value="TRANSTHYRETIN-LIKE FAMILY PROTEIN-RELATED"/>
    <property type="match status" value="1"/>
</dbReference>
<evidence type="ECO:0000256" key="4">
    <source>
        <dbReference type="ARBA" id="ARBA00022729"/>
    </source>
</evidence>
<name>A0A0M3JWI3_ANISI</name>
<feature type="chain" id="PRO_5043121070" evidence="5">
    <location>
        <begin position="21"/>
        <end position="130"/>
    </location>
</feature>
<keyword evidence="4 5" id="KW-0732">Signal</keyword>
<evidence type="ECO:0000256" key="5">
    <source>
        <dbReference type="SAM" id="SignalP"/>
    </source>
</evidence>
<dbReference type="PANTHER" id="PTHR21700:SF24">
    <property type="entry name" value="TRANSTHYRETIN-LIKE FAMILY PROTEIN"/>
    <property type="match status" value="1"/>
</dbReference>